<name>A0A8K0XLX3_9AGAR</name>
<dbReference type="Proteomes" id="UP000813824">
    <property type="component" value="Unassembled WGS sequence"/>
</dbReference>
<dbReference type="EMBL" id="JAEVFJ010000034">
    <property type="protein sequence ID" value="KAH8091848.1"/>
    <property type="molecule type" value="Genomic_DNA"/>
</dbReference>
<proteinExistence type="predicted"/>
<protein>
    <submittedName>
        <fullName evidence="1">Uncharacterized protein</fullName>
    </submittedName>
</protein>
<gene>
    <name evidence="1" type="ORF">BXZ70DRAFT_1011043</name>
</gene>
<organism evidence="1 2">
    <name type="scientific">Cristinia sonorae</name>
    <dbReference type="NCBI Taxonomy" id="1940300"/>
    <lineage>
        <taxon>Eukaryota</taxon>
        <taxon>Fungi</taxon>
        <taxon>Dikarya</taxon>
        <taxon>Basidiomycota</taxon>
        <taxon>Agaricomycotina</taxon>
        <taxon>Agaricomycetes</taxon>
        <taxon>Agaricomycetidae</taxon>
        <taxon>Agaricales</taxon>
        <taxon>Pleurotineae</taxon>
        <taxon>Stephanosporaceae</taxon>
        <taxon>Cristinia</taxon>
    </lineage>
</organism>
<reference evidence="1" key="1">
    <citation type="journal article" date="2021" name="New Phytol.">
        <title>Evolutionary innovations through gain and loss of genes in the ectomycorrhizal Boletales.</title>
        <authorList>
            <person name="Wu G."/>
            <person name="Miyauchi S."/>
            <person name="Morin E."/>
            <person name="Kuo A."/>
            <person name="Drula E."/>
            <person name="Varga T."/>
            <person name="Kohler A."/>
            <person name="Feng B."/>
            <person name="Cao Y."/>
            <person name="Lipzen A."/>
            <person name="Daum C."/>
            <person name="Hundley H."/>
            <person name="Pangilinan J."/>
            <person name="Johnson J."/>
            <person name="Barry K."/>
            <person name="LaButti K."/>
            <person name="Ng V."/>
            <person name="Ahrendt S."/>
            <person name="Min B."/>
            <person name="Choi I.G."/>
            <person name="Park H."/>
            <person name="Plett J.M."/>
            <person name="Magnuson J."/>
            <person name="Spatafora J.W."/>
            <person name="Nagy L.G."/>
            <person name="Henrissat B."/>
            <person name="Grigoriev I.V."/>
            <person name="Yang Z.L."/>
            <person name="Xu J."/>
            <person name="Martin F.M."/>
        </authorList>
    </citation>
    <scope>NUCLEOTIDE SEQUENCE</scope>
    <source>
        <strain evidence="1">KKN 215</strain>
    </source>
</reference>
<evidence type="ECO:0000313" key="2">
    <source>
        <dbReference type="Proteomes" id="UP000813824"/>
    </source>
</evidence>
<keyword evidence="2" id="KW-1185">Reference proteome</keyword>
<dbReference type="AlphaFoldDB" id="A0A8K0XLX3"/>
<sequence>MYARNVVLAPALAAPALAYPDFIARDHDSLSTTDASGAPSVPEIITMIAKSIGLRAAGDESDPPWD</sequence>
<evidence type="ECO:0000313" key="1">
    <source>
        <dbReference type="EMBL" id="KAH8091848.1"/>
    </source>
</evidence>
<accession>A0A8K0XLX3</accession>
<comment type="caution">
    <text evidence="1">The sequence shown here is derived from an EMBL/GenBank/DDBJ whole genome shotgun (WGS) entry which is preliminary data.</text>
</comment>